<organism evidence="4">
    <name type="scientific">marine metagenome</name>
    <dbReference type="NCBI Taxonomy" id="408172"/>
    <lineage>
        <taxon>unclassified sequences</taxon>
        <taxon>metagenomes</taxon>
        <taxon>ecological metagenomes</taxon>
    </lineage>
</organism>
<dbReference type="InterPro" id="IPR020845">
    <property type="entry name" value="AMP-binding_CS"/>
</dbReference>
<evidence type="ECO:0000256" key="1">
    <source>
        <dbReference type="ARBA" id="ARBA00006432"/>
    </source>
</evidence>
<name>A0A382XCG3_9ZZZZ</name>
<keyword evidence="2" id="KW-0436">Ligase</keyword>
<comment type="similarity">
    <text evidence="1">Belongs to the ATP-dependent AMP-binding enzyme family.</text>
</comment>
<protein>
    <recommendedName>
        <fullName evidence="3">AMP-dependent synthetase/ligase domain-containing protein</fullName>
    </recommendedName>
</protein>
<dbReference type="Gene3D" id="3.40.50.12780">
    <property type="entry name" value="N-terminal domain of ligase-like"/>
    <property type="match status" value="1"/>
</dbReference>
<proteinExistence type="inferred from homology"/>
<feature type="non-terminal residue" evidence="4">
    <location>
        <position position="1"/>
    </location>
</feature>
<dbReference type="InterPro" id="IPR000873">
    <property type="entry name" value="AMP-dep_synth/lig_dom"/>
</dbReference>
<feature type="domain" description="AMP-dependent synthetase/ligase" evidence="3">
    <location>
        <begin position="40"/>
        <end position="268"/>
    </location>
</feature>
<evidence type="ECO:0000259" key="3">
    <source>
        <dbReference type="Pfam" id="PF00501"/>
    </source>
</evidence>
<sequence length="271" mass="30044">DIMMTSTSHFGVLDQIKSDLPHLRMLIVTSGVEEARAKFPQWTILPFEEILSDETSHITSNANDTEFATIMFTSGTTGVSKGCLLSHRYAVRTAENMITPFRLTRGDVNYTTYPLSHISAYYDILPSLMVGGRVVMRDHFSLSKFWDEVIRHGVTWFMCLGSVQQLLYSAPPSSKDRAHKITKCWSTPAPVPKADFDARFGLHLIPGGGYGSTDAGWVVTPQWNHPGGVVLPHYEVAIVDENNNFVPAGVKGEMIIRSKEPGVMADGYFGM</sequence>
<dbReference type="GO" id="GO:0031956">
    <property type="term" value="F:medium-chain fatty acid-CoA ligase activity"/>
    <property type="evidence" value="ECO:0007669"/>
    <property type="project" value="TreeGrafter"/>
</dbReference>
<dbReference type="PANTHER" id="PTHR43201">
    <property type="entry name" value="ACYL-COA SYNTHETASE"/>
    <property type="match status" value="1"/>
</dbReference>
<dbReference type="EMBL" id="UINC01166752">
    <property type="protein sequence ID" value="SVD68876.1"/>
    <property type="molecule type" value="Genomic_DNA"/>
</dbReference>
<feature type="non-terminal residue" evidence="4">
    <location>
        <position position="271"/>
    </location>
</feature>
<dbReference type="PANTHER" id="PTHR43201:SF5">
    <property type="entry name" value="MEDIUM-CHAIN ACYL-COA LIGASE ACSF2, MITOCHONDRIAL"/>
    <property type="match status" value="1"/>
</dbReference>
<dbReference type="InterPro" id="IPR042099">
    <property type="entry name" value="ANL_N_sf"/>
</dbReference>
<gene>
    <name evidence="4" type="ORF">METZ01_LOCUS421730</name>
</gene>
<dbReference type="PROSITE" id="PS00455">
    <property type="entry name" value="AMP_BINDING"/>
    <property type="match status" value="1"/>
</dbReference>
<evidence type="ECO:0000256" key="2">
    <source>
        <dbReference type="ARBA" id="ARBA00022598"/>
    </source>
</evidence>
<reference evidence="4" key="1">
    <citation type="submission" date="2018-05" db="EMBL/GenBank/DDBJ databases">
        <authorList>
            <person name="Lanie J.A."/>
            <person name="Ng W.-L."/>
            <person name="Kazmierczak K.M."/>
            <person name="Andrzejewski T.M."/>
            <person name="Davidsen T.M."/>
            <person name="Wayne K.J."/>
            <person name="Tettelin H."/>
            <person name="Glass J.I."/>
            <person name="Rusch D."/>
            <person name="Podicherti R."/>
            <person name="Tsui H.-C.T."/>
            <person name="Winkler M.E."/>
        </authorList>
    </citation>
    <scope>NUCLEOTIDE SEQUENCE</scope>
</reference>
<dbReference type="Pfam" id="PF00501">
    <property type="entry name" value="AMP-binding"/>
    <property type="match status" value="1"/>
</dbReference>
<dbReference type="GO" id="GO:0006631">
    <property type="term" value="P:fatty acid metabolic process"/>
    <property type="evidence" value="ECO:0007669"/>
    <property type="project" value="TreeGrafter"/>
</dbReference>
<evidence type="ECO:0000313" key="4">
    <source>
        <dbReference type="EMBL" id="SVD68876.1"/>
    </source>
</evidence>
<dbReference type="AlphaFoldDB" id="A0A382XCG3"/>
<dbReference type="SUPFAM" id="SSF56801">
    <property type="entry name" value="Acetyl-CoA synthetase-like"/>
    <property type="match status" value="1"/>
</dbReference>
<accession>A0A382XCG3</accession>